<proteinExistence type="inferred from homology"/>
<evidence type="ECO:0000256" key="4">
    <source>
        <dbReference type="ARBA" id="ARBA00023172"/>
    </source>
</evidence>
<accession>A0A1I1W0R7</accession>
<keyword evidence="6" id="KW-0812">Transmembrane</keyword>
<dbReference type="EMBL" id="FOMH01000013">
    <property type="protein sequence ID" value="SFD86500.1"/>
    <property type="molecule type" value="Genomic_DNA"/>
</dbReference>
<keyword evidence="4" id="KW-0233">DNA recombination</keyword>
<keyword evidence="6" id="KW-1133">Transmembrane helix</keyword>
<evidence type="ECO:0000256" key="6">
    <source>
        <dbReference type="SAM" id="Phobius"/>
    </source>
</evidence>
<keyword evidence="8" id="KW-1185">Reference proteome</keyword>
<dbReference type="PANTHER" id="PTHR30563:SF0">
    <property type="entry name" value="DNA RECOMBINATION PROTEIN RMUC"/>
    <property type="match status" value="1"/>
</dbReference>
<dbReference type="GO" id="GO:0006310">
    <property type="term" value="P:DNA recombination"/>
    <property type="evidence" value="ECO:0007669"/>
    <property type="project" value="UniProtKB-KW"/>
</dbReference>
<dbReference type="Proteomes" id="UP000199672">
    <property type="component" value="Unassembled WGS sequence"/>
</dbReference>
<organism evidence="7 8">
    <name type="scientific">Flavobacterium phragmitis</name>
    <dbReference type="NCBI Taxonomy" id="739143"/>
    <lineage>
        <taxon>Bacteria</taxon>
        <taxon>Pseudomonadati</taxon>
        <taxon>Bacteroidota</taxon>
        <taxon>Flavobacteriia</taxon>
        <taxon>Flavobacteriales</taxon>
        <taxon>Flavobacteriaceae</taxon>
        <taxon>Flavobacterium</taxon>
    </lineage>
</organism>
<reference evidence="8" key="1">
    <citation type="submission" date="2016-10" db="EMBL/GenBank/DDBJ databases">
        <authorList>
            <person name="Varghese N."/>
            <person name="Submissions S."/>
        </authorList>
    </citation>
    <scope>NUCLEOTIDE SEQUENCE [LARGE SCALE GENOMIC DNA]</scope>
    <source>
        <strain evidence="8">CGMCC 1.10370</strain>
    </source>
</reference>
<evidence type="ECO:0000256" key="3">
    <source>
        <dbReference type="ARBA" id="ARBA00023054"/>
    </source>
</evidence>
<evidence type="ECO:0000256" key="2">
    <source>
        <dbReference type="ARBA" id="ARBA00009840"/>
    </source>
</evidence>
<gene>
    <name evidence="7" type="ORF">SAMN05216297_113127</name>
</gene>
<comment type="function">
    <text evidence="1">Involved in DNA recombination.</text>
</comment>
<feature type="transmembrane region" description="Helical" evidence="6">
    <location>
        <begin position="6"/>
        <end position="25"/>
    </location>
</feature>
<evidence type="ECO:0000256" key="5">
    <source>
        <dbReference type="SAM" id="Coils"/>
    </source>
</evidence>
<dbReference type="Pfam" id="PF02646">
    <property type="entry name" value="RmuC"/>
    <property type="match status" value="1"/>
</dbReference>
<evidence type="ECO:0000313" key="7">
    <source>
        <dbReference type="EMBL" id="SFD86500.1"/>
    </source>
</evidence>
<keyword evidence="3 5" id="KW-0175">Coiled coil</keyword>
<keyword evidence="6" id="KW-0472">Membrane</keyword>
<comment type="similarity">
    <text evidence="2">Belongs to the RmuC family.</text>
</comment>
<protein>
    <submittedName>
        <fullName evidence="7">DNA recombination protein RmuC</fullName>
    </submittedName>
</protein>
<dbReference type="AlphaFoldDB" id="A0A1I1W0R7"/>
<sequence>MSDYLPFLLGFVVALFIGLYLGKVLSGSKTQSEKGIFEERLNALNAQLQMQKDQFENEKNNFQKQLQLHVSEKESIRTEKDSLAIQLSKKEVDFENLWERHKEQKSEINELQEKFTKEFENLANKILEEKSAKFTEQNSENMKSILLPLQDKIHIFEQKVDQTHKESIDYHAALRQQILGLSEMNAQMSKETLNLTKALKGDSKMQGNWGELVLERVLEKSGLEKGREYEVQQSFTNSEGNRVLPDVVINLPDGKKMIVDSKVSLAAYEKWINEESELLKIEFLKEHVNSIRRHVEQLGSKNYHDLYQMESPDFVLLFIPMEPAFAIALNEDPALYTKAFDRNIVIVTPSTLLATLRTIDSMWTNQKQQENAFEIARQAGALYDKFEGFVSDLVRIGNKIKDTKTEYESAMNKLVEGKGNLITSVERLKKMGAKAKKSLPENIISRALNSDENELLN</sequence>
<evidence type="ECO:0000313" key="8">
    <source>
        <dbReference type="Proteomes" id="UP000199672"/>
    </source>
</evidence>
<dbReference type="PANTHER" id="PTHR30563">
    <property type="entry name" value="DNA RECOMBINATION PROTEIN RMUC"/>
    <property type="match status" value="1"/>
</dbReference>
<name>A0A1I1W0R7_9FLAO</name>
<dbReference type="RefSeq" id="WP_091497417.1">
    <property type="nucleotide sequence ID" value="NZ_FOMH01000013.1"/>
</dbReference>
<dbReference type="STRING" id="739143.SAMN05216297_113127"/>
<dbReference type="OrthoDB" id="370725at2"/>
<dbReference type="InterPro" id="IPR003798">
    <property type="entry name" value="DNA_recombination_RmuC"/>
</dbReference>
<evidence type="ECO:0000256" key="1">
    <source>
        <dbReference type="ARBA" id="ARBA00003416"/>
    </source>
</evidence>
<feature type="coiled-coil region" evidence="5">
    <location>
        <begin position="34"/>
        <end position="121"/>
    </location>
</feature>